<gene>
    <name evidence="1" type="ORF">GCM10025865_00650</name>
</gene>
<reference evidence="2" key="1">
    <citation type="journal article" date="2019" name="Int. J. Syst. Evol. Microbiol.">
        <title>The Global Catalogue of Microorganisms (GCM) 10K type strain sequencing project: providing services to taxonomists for standard genome sequencing and annotation.</title>
        <authorList>
            <consortium name="The Broad Institute Genomics Platform"/>
            <consortium name="The Broad Institute Genome Sequencing Center for Infectious Disease"/>
            <person name="Wu L."/>
            <person name="Ma J."/>
        </authorList>
    </citation>
    <scope>NUCLEOTIDE SEQUENCE [LARGE SCALE GENOMIC DNA]</scope>
    <source>
        <strain evidence="2">NBRC 108565</strain>
    </source>
</reference>
<protein>
    <recommendedName>
        <fullName evidence="3">Serine/threonine protein kinase</fullName>
    </recommendedName>
</protein>
<dbReference type="SUPFAM" id="SSF56112">
    <property type="entry name" value="Protein kinase-like (PK-like)"/>
    <property type="match status" value="1"/>
</dbReference>
<evidence type="ECO:0000313" key="1">
    <source>
        <dbReference type="EMBL" id="BDZ40766.1"/>
    </source>
</evidence>
<accession>A0ABM8FYE8</accession>
<dbReference type="Proteomes" id="UP001321475">
    <property type="component" value="Chromosome"/>
</dbReference>
<evidence type="ECO:0008006" key="3">
    <source>
        <dbReference type="Google" id="ProtNLM"/>
    </source>
</evidence>
<organism evidence="1 2">
    <name type="scientific">Paraoerskovia sediminicola</name>
    <dbReference type="NCBI Taxonomy" id="1138587"/>
    <lineage>
        <taxon>Bacteria</taxon>
        <taxon>Bacillati</taxon>
        <taxon>Actinomycetota</taxon>
        <taxon>Actinomycetes</taxon>
        <taxon>Micrococcales</taxon>
        <taxon>Cellulomonadaceae</taxon>
        <taxon>Paraoerskovia</taxon>
    </lineage>
</organism>
<proteinExistence type="predicted"/>
<dbReference type="InterPro" id="IPR011009">
    <property type="entry name" value="Kinase-like_dom_sf"/>
</dbReference>
<dbReference type="RefSeq" id="WP_350227605.1">
    <property type="nucleotide sequence ID" value="NZ_AP027729.1"/>
</dbReference>
<name>A0ABM8FYE8_9CELL</name>
<sequence length="78" mass="8491">MRFAVRLHPQLAEGDLVGGQYRVVGCLAHGGLGWIYLARDQNVSGRWVVLKGLLNSGDADAYAAAISERQFLAEVEHP</sequence>
<evidence type="ECO:0000313" key="2">
    <source>
        <dbReference type="Proteomes" id="UP001321475"/>
    </source>
</evidence>
<keyword evidence="2" id="KW-1185">Reference proteome</keyword>
<dbReference type="Gene3D" id="3.30.200.20">
    <property type="entry name" value="Phosphorylase Kinase, domain 1"/>
    <property type="match status" value="1"/>
</dbReference>
<dbReference type="EMBL" id="AP027729">
    <property type="protein sequence ID" value="BDZ40766.1"/>
    <property type="molecule type" value="Genomic_DNA"/>
</dbReference>